<evidence type="ECO:0000256" key="2">
    <source>
        <dbReference type="ARBA" id="ARBA00006459"/>
    </source>
</evidence>
<feature type="binding site" evidence="14">
    <location>
        <position position="879"/>
    </location>
    <ligand>
        <name>Na(+)</name>
        <dbReference type="ChEBI" id="CHEBI:29101"/>
        <label>1</label>
    </ligand>
</feature>
<keyword evidence="10 17" id="KW-0472">Membrane</keyword>
<evidence type="ECO:0000256" key="16">
    <source>
        <dbReference type="SAM" id="MobiDB-lite"/>
    </source>
</evidence>
<dbReference type="OMA" id="CANEWNT"/>
<feature type="transmembrane region" description="Helical" evidence="17">
    <location>
        <begin position="411"/>
        <end position="429"/>
    </location>
</feature>
<evidence type="ECO:0000313" key="19">
    <source>
        <dbReference type="Proteomes" id="UP000198287"/>
    </source>
</evidence>
<keyword evidence="6" id="KW-0029">Amino-acid transport</keyword>
<accession>A0A226ELK8</accession>
<dbReference type="PROSITE" id="PS00610">
    <property type="entry name" value="NA_NEUROTRAN_SYMP_1"/>
    <property type="match status" value="1"/>
</dbReference>
<dbReference type="PROSITE" id="PS50267">
    <property type="entry name" value="NA_NEUROTRAN_SYMP_3"/>
    <property type="match status" value="2"/>
</dbReference>
<evidence type="ECO:0000256" key="3">
    <source>
        <dbReference type="ARBA" id="ARBA00022448"/>
    </source>
</evidence>
<comment type="caution">
    <text evidence="18">The sequence shown here is derived from an EMBL/GenBank/DDBJ whole genome shotgun (WGS) entry which is preliminary data.</text>
</comment>
<comment type="similarity">
    <text evidence="2 15">Belongs to the sodium:neurotransmitter symporter (SNF) (TC 2.A.22) family.</text>
</comment>
<comment type="subcellular location">
    <subcellularLocation>
        <location evidence="1">Membrane</location>
        <topology evidence="1">Multi-pass membrane protein</topology>
    </subcellularLocation>
</comment>
<dbReference type="PANTHER" id="PTHR11616">
    <property type="entry name" value="SODIUM/CHLORIDE DEPENDENT TRANSPORTER"/>
    <property type="match status" value="1"/>
</dbReference>
<feature type="transmembrane region" description="Helical" evidence="17">
    <location>
        <begin position="1010"/>
        <end position="1031"/>
    </location>
</feature>
<feature type="transmembrane region" description="Helical" evidence="17">
    <location>
        <begin position="372"/>
        <end position="399"/>
    </location>
</feature>
<comment type="function">
    <text evidence="13">Unusual broad substrate spectrum amino acid:sodium cotransporter that promotes absorption of the D isomers of essential amino acids. Neutral amino acids are the preferred substrates, especially methionine and phenylalanine.</text>
</comment>
<evidence type="ECO:0000256" key="9">
    <source>
        <dbReference type="ARBA" id="ARBA00023065"/>
    </source>
</evidence>
<dbReference type="PANTHER" id="PTHR11616:SF321">
    <property type="entry name" value="SODIUM-DEPENDENT NUTRIENT AMINO ACID TRANSPORTER 1-RELATED"/>
    <property type="match status" value="1"/>
</dbReference>
<sequence>MPIDFQSRDTYLKWHGLYRPDLADFDLTSMVAILENGNGNVNQAFEYDGPLQNNNKTTSTQPNLPNVVQGPSDPREEWDSPLEFHLSCIAMSVELGNMWRTLMAALVVFVWVGLGVGYASAFGICVCSYYCSLMAITIFYFFQSFQSVLPWSVCNPEWVSHKLTCGPNHTVIGSNKSLPELYLKIDVLREIDSIDDGIGLPEWRLSLCLLASCAKILFSLIKGVKSLGKVAYFTSLFPYFVLIKYFAGLGDSILVLIRNINLFLPKIKLTDTFLHAPAAVTQCFFNRSTGFGPIIMFSWYNKFSHNVYRDLMIISIMDTLMSILAGVTIFSVLGNLVFELGKEIEDVASAGPGLAFVSYPEAISKFQFVPQLFAALFFLMLLTLGVGSATSLTNAIITVIHDQFSSIEKKWITTVVCILGFFSGLIYVTPGVCGWMIAAVGLLILPIAALHSVWTKKAGSLDEEHSPVDNNLVVVDKDEYYNKNTVEIPLDDLDERGNPDQTEQHPDAPASRQTWDRPVEFLLSCIAMSVGLGNIWRFPYIAFINGGGAFLIPYLIVLFVFGKPLYFLELSIGQFCSKGSCKVWQMSPFFKALEVQYVKKPTKEVGYIMSANSEKNLDTFYVALMALTVFYFCQSFQSVLPWSVCNQDWHVDDLICVNNSALVNGTSLPIPELYFKNEVYHEKESIDDGIGNIDWRLAICLLASWIFIFISLIKGVESAGKVAYFTALFPYIVLFIFLIRGITLPGAWDGISYFISPQWGKLLELKVWIEAVKQCFFSMSIAFGPVITFASYNKFSHNIYKDAMIVSFMDTFTSLLAGFTTFSVLGNLAYQSGVDVKDVVKPGPGLAFVSFPQAIGNFPVPQFFSILFFLMLFSLGLGSATSLAGGLITVIHDKFTTIDKKLITIGVSIFGFSAGLIYVTPGGLWMLSLVDFFGAGSILYVIAILEMTGMIFVYGLPSIVRDIQFMLNRKISLYWQICWVCTPVILLVALIYDLATGESLKYNNEPYPKIAIICGWLLVVVALSMLPLFALHGIFQQKSEDGFINKLKQSFKPLDEWGPLNLADRLRWEEHKEVQARRPSLVGKFFIKH</sequence>
<keyword evidence="4 15" id="KW-0812">Transmembrane</keyword>
<evidence type="ECO:0000256" key="7">
    <source>
        <dbReference type="ARBA" id="ARBA00022989"/>
    </source>
</evidence>
<evidence type="ECO:0000256" key="15">
    <source>
        <dbReference type="RuleBase" id="RU003732"/>
    </source>
</evidence>
<evidence type="ECO:0000313" key="18">
    <source>
        <dbReference type="EMBL" id="OXA58017.1"/>
    </source>
</evidence>
<evidence type="ECO:0000256" key="11">
    <source>
        <dbReference type="ARBA" id="ARBA00023180"/>
    </source>
</evidence>
<feature type="transmembrane region" description="Helical" evidence="17">
    <location>
        <begin position="977"/>
        <end position="995"/>
    </location>
</feature>
<keyword evidence="14" id="KW-0479">Metal-binding</keyword>
<feature type="transmembrane region" description="Helical" evidence="17">
    <location>
        <begin position="695"/>
        <end position="713"/>
    </location>
</feature>
<feature type="transmembrane region" description="Helical" evidence="17">
    <location>
        <begin position="768"/>
        <end position="792"/>
    </location>
</feature>
<feature type="binding site" evidence="14">
    <location>
        <position position="530"/>
    </location>
    <ligand>
        <name>Na(+)</name>
        <dbReference type="ChEBI" id="CHEBI:29101"/>
        <label>1</label>
    </ligand>
</feature>
<evidence type="ECO:0000256" key="5">
    <source>
        <dbReference type="ARBA" id="ARBA00022847"/>
    </source>
</evidence>
<evidence type="ECO:0000256" key="14">
    <source>
        <dbReference type="PIRSR" id="PIRSR600175-1"/>
    </source>
</evidence>
<dbReference type="InterPro" id="IPR000175">
    <property type="entry name" value="Na/ntran_symport"/>
</dbReference>
<keyword evidence="7 17" id="KW-1133">Transmembrane helix</keyword>
<dbReference type="GO" id="GO:0046872">
    <property type="term" value="F:metal ion binding"/>
    <property type="evidence" value="ECO:0007669"/>
    <property type="project" value="UniProtKB-KW"/>
</dbReference>
<evidence type="ECO:0000256" key="4">
    <source>
        <dbReference type="ARBA" id="ARBA00022692"/>
    </source>
</evidence>
<keyword evidence="12" id="KW-0739">Sodium transport</keyword>
<feature type="transmembrane region" description="Helical" evidence="17">
    <location>
        <begin position="311"/>
        <end position="333"/>
    </location>
</feature>
<feature type="region of interest" description="Disordered" evidence="16">
    <location>
        <begin position="490"/>
        <end position="512"/>
    </location>
</feature>
<feature type="transmembrane region" description="Helical" evidence="17">
    <location>
        <begin position="542"/>
        <end position="561"/>
    </location>
</feature>
<evidence type="ECO:0000256" key="8">
    <source>
        <dbReference type="ARBA" id="ARBA00023053"/>
    </source>
</evidence>
<dbReference type="GO" id="GO:0089718">
    <property type="term" value="P:amino acid import across plasma membrane"/>
    <property type="evidence" value="ECO:0007669"/>
    <property type="project" value="TreeGrafter"/>
</dbReference>
<keyword evidence="5 15" id="KW-0769">Symport</keyword>
<proteinExistence type="inferred from homology"/>
<gene>
    <name evidence="18" type="ORF">Fcan01_07330</name>
</gene>
<evidence type="ECO:0000256" key="1">
    <source>
        <dbReference type="ARBA" id="ARBA00004141"/>
    </source>
</evidence>
<feature type="transmembrane region" description="Helical" evidence="17">
    <location>
        <begin position="120"/>
        <end position="142"/>
    </location>
</feature>
<feature type="transmembrane region" description="Helical" evidence="17">
    <location>
        <begin position="902"/>
        <end position="920"/>
    </location>
</feature>
<organism evidence="18 19">
    <name type="scientific">Folsomia candida</name>
    <name type="common">Springtail</name>
    <dbReference type="NCBI Taxonomy" id="158441"/>
    <lineage>
        <taxon>Eukaryota</taxon>
        <taxon>Metazoa</taxon>
        <taxon>Ecdysozoa</taxon>
        <taxon>Arthropoda</taxon>
        <taxon>Hexapoda</taxon>
        <taxon>Collembola</taxon>
        <taxon>Entomobryomorpha</taxon>
        <taxon>Isotomoidea</taxon>
        <taxon>Isotomidae</taxon>
        <taxon>Proisotominae</taxon>
        <taxon>Folsomia</taxon>
    </lineage>
</organism>
<feature type="binding site" evidence="14">
    <location>
        <position position="875"/>
    </location>
    <ligand>
        <name>Na(+)</name>
        <dbReference type="ChEBI" id="CHEBI:29101"/>
        <label>1</label>
    </ligand>
</feature>
<feature type="transmembrane region" description="Helical" evidence="17">
    <location>
        <begin position="804"/>
        <end position="825"/>
    </location>
</feature>
<evidence type="ECO:0000256" key="17">
    <source>
        <dbReference type="SAM" id="Phobius"/>
    </source>
</evidence>
<dbReference type="Proteomes" id="UP000198287">
    <property type="component" value="Unassembled WGS sequence"/>
</dbReference>
<dbReference type="Pfam" id="PF00209">
    <property type="entry name" value="SNF"/>
    <property type="match status" value="2"/>
</dbReference>
<dbReference type="GO" id="GO:0005886">
    <property type="term" value="C:plasma membrane"/>
    <property type="evidence" value="ECO:0007669"/>
    <property type="project" value="TreeGrafter"/>
</dbReference>
<feature type="binding site" evidence="14">
    <location>
        <position position="534"/>
    </location>
    <ligand>
        <name>Na(+)</name>
        <dbReference type="ChEBI" id="CHEBI:29101"/>
        <label>1</label>
    </ligand>
</feature>
<dbReference type="GO" id="GO:0015179">
    <property type="term" value="F:L-amino acid transmembrane transporter activity"/>
    <property type="evidence" value="ECO:0007669"/>
    <property type="project" value="TreeGrafter"/>
</dbReference>
<keyword evidence="9" id="KW-0406">Ion transport</keyword>
<reference evidence="18 19" key="1">
    <citation type="submission" date="2015-12" db="EMBL/GenBank/DDBJ databases">
        <title>The genome of Folsomia candida.</title>
        <authorList>
            <person name="Faddeeva A."/>
            <person name="Derks M.F."/>
            <person name="Anvar Y."/>
            <person name="Smit S."/>
            <person name="Van Straalen N."/>
            <person name="Roelofs D."/>
        </authorList>
    </citation>
    <scope>NUCLEOTIDE SEQUENCE [LARGE SCALE GENOMIC DNA]</scope>
    <source>
        <strain evidence="18 19">VU population</strain>
        <tissue evidence="18">Whole body</tissue>
    </source>
</reference>
<dbReference type="SUPFAM" id="SSF161070">
    <property type="entry name" value="SNF-like"/>
    <property type="match status" value="2"/>
</dbReference>
<dbReference type="PROSITE" id="PS00754">
    <property type="entry name" value="NA_NEUROTRAN_SYMP_2"/>
    <property type="match status" value="1"/>
</dbReference>
<dbReference type="GO" id="GO:0005283">
    <property type="term" value="F:amino acid:sodium symporter activity"/>
    <property type="evidence" value="ECO:0007669"/>
    <property type="project" value="TreeGrafter"/>
</dbReference>
<feature type="compositionally biased region" description="Basic and acidic residues" evidence="16">
    <location>
        <begin position="495"/>
        <end position="506"/>
    </location>
</feature>
<dbReference type="InterPro" id="IPR037272">
    <property type="entry name" value="SNS_sf"/>
</dbReference>
<dbReference type="OrthoDB" id="6581954at2759"/>
<dbReference type="AlphaFoldDB" id="A0A226ELK8"/>
<evidence type="ECO:0000256" key="12">
    <source>
        <dbReference type="ARBA" id="ARBA00023201"/>
    </source>
</evidence>
<protein>
    <recommendedName>
        <fullName evidence="15">Transporter</fullName>
    </recommendedName>
</protein>
<evidence type="ECO:0000256" key="10">
    <source>
        <dbReference type="ARBA" id="ARBA00023136"/>
    </source>
</evidence>
<feature type="transmembrane region" description="Helical" evidence="17">
    <location>
        <begin position="519"/>
        <end position="536"/>
    </location>
</feature>
<feature type="transmembrane region" description="Helical" evidence="17">
    <location>
        <begin position="866"/>
        <end position="890"/>
    </location>
</feature>
<feature type="transmembrane region" description="Helical" evidence="17">
    <location>
        <begin position="725"/>
        <end position="748"/>
    </location>
</feature>
<feature type="transmembrane region" description="Helical" evidence="17">
    <location>
        <begin position="619"/>
        <end position="640"/>
    </location>
</feature>
<keyword evidence="3 15" id="KW-0813">Transport</keyword>
<dbReference type="EMBL" id="LNIX01000003">
    <property type="protein sequence ID" value="OXA58017.1"/>
    <property type="molecule type" value="Genomic_DNA"/>
</dbReference>
<feature type="binding site" evidence="14">
    <location>
        <position position="778"/>
    </location>
    <ligand>
        <name>Na(+)</name>
        <dbReference type="ChEBI" id="CHEBI:29101"/>
        <label>1</label>
    </ligand>
</feature>
<evidence type="ECO:0000256" key="13">
    <source>
        <dbReference type="ARBA" id="ARBA00037785"/>
    </source>
</evidence>
<evidence type="ECO:0000256" key="6">
    <source>
        <dbReference type="ARBA" id="ARBA00022970"/>
    </source>
</evidence>
<feature type="transmembrane region" description="Helical" evidence="17">
    <location>
        <begin position="435"/>
        <end position="454"/>
    </location>
</feature>
<dbReference type="PRINTS" id="PR00176">
    <property type="entry name" value="NANEUSMPORT"/>
</dbReference>
<feature type="transmembrane region" description="Helical" evidence="17">
    <location>
        <begin position="236"/>
        <end position="257"/>
    </location>
</feature>
<name>A0A226ELK8_FOLCA</name>
<keyword evidence="8 14" id="KW-0915">Sodium</keyword>
<feature type="transmembrane region" description="Helical" evidence="17">
    <location>
        <begin position="932"/>
        <end position="956"/>
    </location>
</feature>
<keyword evidence="19" id="KW-1185">Reference proteome</keyword>
<keyword evidence="11" id="KW-0325">Glycoprotein</keyword>